<keyword evidence="5" id="KW-1185">Reference proteome</keyword>
<dbReference type="EMBL" id="JRFA01000025">
    <property type="protein sequence ID" value="KGN72904.1"/>
    <property type="molecule type" value="Genomic_DNA"/>
</dbReference>
<feature type="domain" description="TGS" evidence="2">
    <location>
        <begin position="412"/>
        <end position="473"/>
    </location>
</feature>
<accession>A0A0A2E8Y4</accession>
<gene>
    <name evidence="4" type="primary">relA_2</name>
    <name evidence="3" type="ORF">HQ47_08545</name>
    <name evidence="4" type="ORF">NCTC11632_01462</name>
</gene>
<dbReference type="InterPro" id="IPR012676">
    <property type="entry name" value="TGS-like"/>
</dbReference>
<dbReference type="SUPFAM" id="SSF81301">
    <property type="entry name" value="Nucleotidyltransferase"/>
    <property type="match status" value="1"/>
</dbReference>
<dbReference type="GO" id="GO:0016301">
    <property type="term" value="F:kinase activity"/>
    <property type="evidence" value="ECO:0007669"/>
    <property type="project" value="UniProtKB-KW"/>
</dbReference>
<dbReference type="eggNOG" id="COG0317">
    <property type="taxonomic scope" value="Bacteria"/>
</dbReference>
<dbReference type="Pfam" id="PF04607">
    <property type="entry name" value="RelA_SpoT"/>
    <property type="match status" value="1"/>
</dbReference>
<evidence type="ECO:0000313" key="4">
    <source>
        <dbReference type="EMBL" id="SUB89359.1"/>
    </source>
</evidence>
<dbReference type="AlphaFoldDB" id="A0A0A2E8Y4"/>
<evidence type="ECO:0000313" key="6">
    <source>
        <dbReference type="Proteomes" id="UP000254156"/>
    </source>
</evidence>
<dbReference type="GO" id="GO:0008728">
    <property type="term" value="F:GTP diphosphokinase activity"/>
    <property type="evidence" value="ECO:0007669"/>
    <property type="project" value="UniProtKB-EC"/>
</dbReference>
<dbReference type="STRING" id="28115.HQ47_08545"/>
<keyword evidence="4" id="KW-0808">Transferase</keyword>
<dbReference type="CDD" id="cd01668">
    <property type="entry name" value="TGS_RSH"/>
    <property type="match status" value="1"/>
</dbReference>
<reference evidence="3 5" key="1">
    <citation type="submission" date="2014-09" db="EMBL/GenBank/DDBJ databases">
        <title>Draft Genome Sequence of Porphyromonas macacae COT-192_OH2859.</title>
        <authorList>
            <person name="Wallis C."/>
            <person name="Deusch O."/>
            <person name="O'Flynn C."/>
            <person name="Davis I."/>
            <person name="Horsfall A."/>
            <person name="Kirkwood N."/>
            <person name="Harris S."/>
            <person name="Eisen J.A."/>
            <person name="Coil D.A."/>
            <person name="Darling A.E."/>
            <person name="Jospin G."/>
            <person name="Alexiev A."/>
        </authorList>
    </citation>
    <scope>NUCLEOTIDE SEQUENCE [LARGE SCALE GENOMIC DNA]</scope>
    <source>
        <strain evidence="5">COT-192 OH2859</strain>
        <strain evidence="3">COT-192_OH2859</strain>
    </source>
</reference>
<proteinExistence type="inferred from homology"/>
<dbReference type="Pfam" id="PF13328">
    <property type="entry name" value="HD_4"/>
    <property type="match status" value="1"/>
</dbReference>
<dbReference type="InterPro" id="IPR007685">
    <property type="entry name" value="RelA_SpoT"/>
</dbReference>
<dbReference type="OrthoDB" id="9805041at2"/>
<evidence type="ECO:0000313" key="3">
    <source>
        <dbReference type="EMBL" id="KGN72904.1"/>
    </source>
</evidence>
<dbReference type="Gene3D" id="3.30.70.260">
    <property type="match status" value="1"/>
</dbReference>
<dbReference type="Gene3D" id="1.10.3210.10">
    <property type="entry name" value="Hypothetical protein af1432"/>
    <property type="match status" value="1"/>
</dbReference>
<dbReference type="Pfam" id="PF02824">
    <property type="entry name" value="TGS"/>
    <property type="match status" value="1"/>
</dbReference>
<dbReference type="Pfam" id="PF13291">
    <property type="entry name" value="ACT_4"/>
    <property type="match status" value="1"/>
</dbReference>
<dbReference type="RefSeq" id="WP_036870664.1">
    <property type="nucleotide sequence ID" value="NZ_JRFA01000025.1"/>
</dbReference>
<dbReference type="Gene3D" id="3.10.20.30">
    <property type="match status" value="1"/>
</dbReference>
<dbReference type="EC" id="2.7.6.5" evidence="4"/>
<dbReference type="InterPro" id="IPR012675">
    <property type="entry name" value="Beta-grasp_dom_sf"/>
</dbReference>
<dbReference type="Proteomes" id="UP000030103">
    <property type="component" value="Unassembled WGS sequence"/>
</dbReference>
<dbReference type="PANTHER" id="PTHR21262:SF31">
    <property type="entry name" value="GTP PYROPHOSPHOKINASE"/>
    <property type="match status" value="1"/>
</dbReference>
<evidence type="ECO:0000259" key="2">
    <source>
        <dbReference type="PROSITE" id="PS51880"/>
    </source>
</evidence>
<organism evidence="3 5">
    <name type="scientific">Porphyromonas macacae</name>
    <dbReference type="NCBI Taxonomy" id="28115"/>
    <lineage>
        <taxon>Bacteria</taxon>
        <taxon>Pseudomonadati</taxon>
        <taxon>Bacteroidota</taxon>
        <taxon>Bacteroidia</taxon>
        <taxon>Bacteroidales</taxon>
        <taxon>Porphyromonadaceae</taxon>
        <taxon>Porphyromonas</taxon>
    </lineage>
</organism>
<dbReference type="Gene3D" id="3.30.460.10">
    <property type="entry name" value="Beta Polymerase, domain 2"/>
    <property type="match status" value="1"/>
</dbReference>
<dbReference type="Proteomes" id="UP000254156">
    <property type="component" value="Unassembled WGS sequence"/>
</dbReference>
<dbReference type="SUPFAM" id="SSF109604">
    <property type="entry name" value="HD-domain/PDEase-like"/>
    <property type="match status" value="1"/>
</dbReference>
<evidence type="ECO:0000256" key="1">
    <source>
        <dbReference type="ARBA" id="ARBA00007476"/>
    </source>
</evidence>
<dbReference type="GO" id="GO:0005886">
    <property type="term" value="C:plasma membrane"/>
    <property type="evidence" value="ECO:0007669"/>
    <property type="project" value="TreeGrafter"/>
</dbReference>
<evidence type="ECO:0000313" key="5">
    <source>
        <dbReference type="Proteomes" id="UP000030103"/>
    </source>
</evidence>
<dbReference type="InterPro" id="IPR043519">
    <property type="entry name" value="NT_sf"/>
</dbReference>
<dbReference type="InterPro" id="IPR002912">
    <property type="entry name" value="ACT_dom"/>
</dbReference>
<dbReference type="FunFam" id="3.10.20.30:FF:000002">
    <property type="entry name" value="GTP pyrophosphokinase (RelA/SpoT)"/>
    <property type="match status" value="1"/>
</dbReference>
<keyword evidence="4" id="KW-0418">Kinase</keyword>
<dbReference type="InterPro" id="IPR004095">
    <property type="entry name" value="TGS"/>
</dbReference>
<protein>
    <submittedName>
        <fullName evidence="4">GTP pyrophosphokinase</fullName>
        <ecNumber evidence="4">2.7.6.5</ecNumber>
    </submittedName>
    <submittedName>
        <fullName evidence="3">MFS transporter</fullName>
    </submittedName>
</protein>
<dbReference type="CDD" id="cd05399">
    <property type="entry name" value="NT_Rel-Spo_like"/>
    <property type="match status" value="1"/>
</dbReference>
<name>A0A0A2E8Y4_9PORP</name>
<dbReference type="EMBL" id="UGTF01000002">
    <property type="protein sequence ID" value="SUB89359.1"/>
    <property type="molecule type" value="Genomic_DNA"/>
</dbReference>
<dbReference type="InterPro" id="IPR033655">
    <property type="entry name" value="TGS_RelA/SpoT"/>
</dbReference>
<dbReference type="SMART" id="SM00954">
    <property type="entry name" value="RelA_SpoT"/>
    <property type="match status" value="1"/>
</dbReference>
<dbReference type="SUPFAM" id="SSF81271">
    <property type="entry name" value="TGS-like"/>
    <property type="match status" value="1"/>
</dbReference>
<dbReference type="PROSITE" id="PS51880">
    <property type="entry name" value="TGS"/>
    <property type="match status" value="1"/>
</dbReference>
<dbReference type="GO" id="GO:0015969">
    <property type="term" value="P:guanosine tetraphosphate metabolic process"/>
    <property type="evidence" value="ECO:0007669"/>
    <property type="project" value="InterPro"/>
</dbReference>
<comment type="similarity">
    <text evidence="1">Belongs to the RelA/SpoT family.</text>
</comment>
<sequence>MCNHLLSLNMITGEERKELYSSARYLIRNLNEQIDRPRIRQIYTQLKTLYAGGAFTRDEHNMNMLLRQLGDARIVSEEIGLGIHAVLALLYYIPLKNAHLKEEDIVAVTGEEPVRLIKLLLKTSKLYSRTRNIDSDNFQNLLLSIAQDIQVILLIIADRLYLLRYAKHLKPASLAVEMAKEASLLYAPMAHKLGLYTIKGEMEDLSLKYTDRKIFEFIKRKLGETKKARDLYIECFIQPVRERLEKELKDVSFEIKGRTKSISSIRNKLRKQQFEDIYDLFAIRIILDTPLERERSLCWQTYSIITDMFQPNPERLRDWISVPKSNGYESLHITVLGPDKRWVEVQIRTKRMDEIAELGVAAHWRYKGVHTQGRIDEFMNSVREVLEAIRYGSGGSDNLPLLKNTALTMPDNEIYVFTPQGAVINLPQGATVLDFAFAIHSRVGAQAVSAKVNGKNVPIKFKLQNGDSVEVITSTQQNAKPDWLSIVVSSKAKSKIRQILRAEEDAGISVAKETVSRRLKNRKIEYDDSVFIRLTKKQGYKTLSDFYRAVLHEQIDVGGFIDLYEESLKAENELREKLSEAGAKQQADTFVYKPDPVDAAQQSDSRRNPDVLVLDQNLTGIEYSLAQCCNPIYGDEVFGFVSNRGIKIHRFNCPNAPELLNRYGEKVITAQWSGQTGSVGYAISLEIIGRDDLAVVTNIISVIKKENRTKLRTYSIDSADSLFKGHFLIEVENRETLSILMRKLGNIVGVKHVERL</sequence>
<reference evidence="4 6" key="2">
    <citation type="submission" date="2018-06" db="EMBL/GenBank/DDBJ databases">
        <authorList>
            <consortium name="Pathogen Informatics"/>
            <person name="Doyle S."/>
        </authorList>
    </citation>
    <scope>NUCLEOTIDE SEQUENCE [LARGE SCALE GENOMIC DNA]</scope>
    <source>
        <strain evidence="4 6">NCTC11632</strain>
    </source>
</reference>
<dbReference type="PANTHER" id="PTHR21262">
    <property type="entry name" value="GUANOSINE-3',5'-BIS DIPHOSPHATE 3'-PYROPHOSPHOHYDROLASE"/>
    <property type="match status" value="1"/>
</dbReference>